<dbReference type="Proteomes" id="UP000195570">
    <property type="component" value="Unassembled WGS sequence"/>
</dbReference>
<name>A0A1G4ID74_TRYEQ</name>
<protein>
    <submittedName>
        <fullName evidence="1">Uncharacterized protein</fullName>
    </submittedName>
</protein>
<evidence type="ECO:0000313" key="2">
    <source>
        <dbReference type="Proteomes" id="UP000195570"/>
    </source>
</evidence>
<keyword evidence="2" id="KW-1185">Reference proteome</keyword>
<dbReference type="AlphaFoldDB" id="A0A1G4ID74"/>
<sequence>MSSEGGKGSHGACSSSIFPSLSSSSADSHSVCGEKSRSCASKLFAFFLSRLARGDDMPSLVRYIYAQLHQMHQQKQDHIQKLPMSYQPKKLFPQGCEKEDNVVSEVSTEVVAEKSAITTTDCTCLPLRRLAKTALLFSVESDEAGAEVTRLIYHPEMAPIVRHIHQNNVDDFVRLPEKVEFMLSDSVAVSCARKLSREGRWEEAIRMLSDVTVSPKVLGAAMELFSSAGRWEMVLRCFGEISPVAWTEVEVAAALRSIYRASQGRLTQGTTEERKQKRRAEDSILGSSAPSWWSLAIRVLGLAHTADVHITTSSPINDALAVLTMCRENWQMACRVVECFMVGGRNPEGGSKDKGDGFGSVSRNKVVSPNMVSVYHMCRILRQQWYLALYYASLMVQQGDLLLADDREATQKLLQACIRGNRWVEALRTLQQYLVYSKPEDLVVPQDHIAVDIFLDLFRMLNKCQKGSLASRLLCQKQLSKHFGADATGRAFNVMLRSTNTAGESLSWTRVMKAKGIKVENESYEHLLLQSSREGEWRQALWFLDKLLDDPVRRYFYLPSAKVHDAVQYALERAPPPGASWEVSVRLFSRMCDLHVPISEVAFQSAVKKCFSHGMAERAQAIFAYMIHYGVRR</sequence>
<dbReference type="RefSeq" id="XP_067081033.1">
    <property type="nucleotide sequence ID" value="XM_067224932.1"/>
</dbReference>
<dbReference type="InterPro" id="IPR011990">
    <property type="entry name" value="TPR-like_helical_dom_sf"/>
</dbReference>
<comment type="caution">
    <text evidence="1">The sequence shown here is derived from an EMBL/GenBank/DDBJ whole genome shotgun (WGS) entry which is preliminary data.</text>
</comment>
<gene>
    <name evidence="1" type="ORF">TEOVI_000174900</name>
</gene>
<dbReference type="EMBL" id="CZPT02001381">
    <property type="protein sequence ID" value="SCU70176.1"/>
    <property type="molecule type" value="Genomic_DNA"/>
</dbReference>
<proteinExistence type="predicted"/>
<accession>A0A1G4ID74</accession>
<dbReference type="VEuPathDB" id="TriTrypDB:TEOVI_000174900"/>
<reference evidence="1" key="1">
    <citation type="submission" date="2016-09" db="EMBL/GenBank/DDBJ databases">
        <authorList>
            <person name="Hebert L."/>
            <person name="Moumen B."/>
        </authorList>
    </citation>
    <scope>NUCLEOTIDE SEQUENCE [LARGE SCALE GENOMIC DNA]</scope>
    <source>
        <strain evidence="1">OVI</strain>
    </source>
</reference>
<organism evidence="1 2">
    <name type="scientific">Trypanosoma equiperdum</name>
    <dbReference type="NCBI Taxonomy" id="5694"/>
    <lineage>
        <taxon>Eukaryota</taxon>
        <taxon>Discoba</taxon>
        <taxon>Euglenozoa</taxon>
        <taxon>Kinetoplastea</taxon>
        <taxon>Metakinetoplastina</taxon>
        <taxon>Trypanosomatida</taxon>
        <taxon>Trypanosomatidae</taxon>
        <taxon>Trypanosoma</taxon>
    </lineage>
</organism>
<dbReference type="GeneID" id="92375689"/>
<evidence type="ECO:0000313" key="1">
    <source>
        <dbReference type="EMBL" id="SCU70176.1"/>
    </source>
</evidence>
<dbReference type="Gene3D" id="1.25.40.10">
    <property type="entry name" value="Tetratricopeptide repeat domain"/>
    <property type="match status" value="1"/>
</dbReference>